<dbReference type="InterPro" id="IPR032675">
    <property type="entry name" value="LRR_dom_sf"/>
</dbReference>
<name>A0A0D7BMN5_9AGAR</name>
<sequence>MQCRQLHISKLVLDADLPSIGAILGGQTGRPHISSTTETFTRGVAAEIREYDSELLHLKSYIVRLKKKRDEAVGFLEGHLALFARIHDLPNELLLLVFGHYLSGFTHVSRQTISRQGPWVLRRVCRRWNMLVNTTPSLWTCLSFEPCAAKETWLLKEALMRAADMPLQMRVNTTRETLDRYPTLSAAQGTVSRLEALTLIGPVERLSLCPTFAYAPVLRVLELQIMLEAGHFDVDLTRILGGFSRCPSLRHLSIRGLERMEDIDSSGGGCIYHTFPEELYAIPWTQLTTLEVHVGGDTGLIETLLGVCPNLQTFFSRERPLLEEVQIHAKALLSVGTIFKTLPIVYLIVTGLKGRLSKGLIKWLDIALAGREGLASQRPDSFPALKKITLDFDEPVELSAHALLDLFDRAQTGGVAICSRVGTFSNIGLARTVRG</sequence>
<dbReference type="InterPro" id="IPR036047">
    <property type="entry name" value="F-box-like_dom_sf"/>
</dbReference>
<dbReference type="SUPFAM" id="SSF52047">
    <property type="entry name" value="RNI-like"/>
    <property type="match status" value="1"/>
</dbReference>
<dbReference type="OrthoDB" id="2909371at2759"/>
<evidence type="ECO:0000313" key="2">
    <source>
        <dbReference type="EMBL" id="KIY70856.1"/>
    </source>
</evidence>
<proteinExistence type="predicted"/>
<keyword evidence="3" id="KW-1185">Reference proteome</keyword>
<organism evidence="2 3">
    <name type="scientific">Cylindrobasidium torrendii FP15055 ss-10</name>
    <dbReference type="NCBI Taxonomy" id="1314674"/>
    <lineage>
        <taxon>Eukaryota</taxon>
        <taxon>Fungi</taxon>
        <taxon>Dikarya</taxon>
        <taxon>Basidiomycota</taxon>
        <taxon>Agaricomycotina</taxon>
        <taxon>Agaricomycetes</taxon>
        <taxon>Agaricomycetidae</taxon>
        <taxon>Agaricales</taxon>
        <taxon>Marasmiineae</taxon>
        <taxon>Physalacriaceae</taxon>
        <taxon>Cylindrobasidium</taxon>
    </lineage>
</organism>
<protein>
    <recommendedName>
        <fullName evidence="1">F-box domain-containing protein</fullName>
    </recommendedName>
</protein>
<evidence type="ECO:0000259" key="1">
    <source>
        <dbReference type="Pfam" id="PF12937"/>
    </source>
</evidence>
<dbReference type="Proteomes" id="UP000054007">
    <property type="component" value="Unassembled WGS sequence"/>
</dbReference>
<dbReference type="AlphaFoldDB" id="A0A0D7BMN5"/>
<reference evidence="2 3" key="1">
    <citation type="journal article" date="2015" name="Fungal Genet. Biol.">
        <title>Evolution of novel wood decay mechanisms in Agaricales revealed by the genome sequences of Fistulina hepatica and Cylindrobasidium torrendii.</title>
        <authorList>
            <person name="Floudas D."/>
            <person name="Held B.W."/>
            <person name="Riley R."/>
            <person name="Nagy L.G."/>
            <person name="Koehler G."/>
            <person name="Ransdell A.S."/>
            <person name="Younus H."/>
            <person name="Chow J."/>
            <person name="Chiniquy J."/>
            <person name="Lipzen A."/>
            <person name="Tritt A."/>
            <person name="Sun H."/>
            <person name="Haridas S."/>
            <person name="LaButti K."/>
            <person name="Ohm R.A."/>
            <person name="Kues U."/>
            <person name="Blanchette R.A."/>
            <person name="Grigoriev I.V."/>
            <person name="Minto R.E."/>
            <person name="Hibbett D.S."/>
        </authorList>
    </citation>
    <scope>NUCLEOTIDE SEQUENCE [LARGE SCALE GENOMIC DNA]</scope>
    <source>
        <strain evidence="2 3">FP15055 ss-10</strain>
    </source>
</reference>
<dbReference type="SUPFAM" id="SSF81383">
    <property type="entry name" value="F-box domain"/>
    <property type="match status" value="1"/>
</dbReference>
<dbReference type="Pfam" id="PF12937">
    <property type="entry name" value="F-box-like"/>
    <property type="match status" value="1"/>
</dbReference>
<dbReference type="InterPro" id="IPR001810">
    <property type="entry name" value="F-box_dom"/>
</dbReference>
<dbReference type="Gene3D" id="3.80.10.10">
    <property type="entry name" value="Ribonuclease Inhibitor"/>
    <property type="match status" value="1"/>
</dbReference>
<accession>A0A0D7BMN5</accession>
<dbReference type="EMBL" id="KN880462">
    <property type="protein sequence ID" value="KIY70856.1"/>
    <property type="molecule type" value="Genomic_DNA"/>
</dbReference>
<evidence type="ECO:0000313" key="3">
    <source>
        <dbReference type="Proteomes" id="UP000054007"/>
    </source>
</evidence>
<gene>
    <name evidence="2" type="ORF">CYLTODRAFT_165285</name>
</gene>
<feature type="domain" description="F-box" evidence="1">
    <location>
        <begin position="86"/>
        <end position="144"/>
    </location>
</feature>